<dbReference type="GeneTree" id="ENSGT01120000273266"/>
<evidence type="ECO:0000313" key="2">
    <source>
        <dbReference type="Proteomes" id="UP000472263"/>
    </source>
</evidence>
<reference evidence="1" key="3">
    <citation type="submission" date="2025-09" db="UniProtKB">
        <authorList>
            <consortium name="Ensembl"/>
        </authorList>
    </citation>
    <scope>IDENTIFICATION</scope>
</reference>
<dbReference type="AlphaFoldDB" id="A0A667Z9F9"/>
<protein>
    <recommendedName>
        <fullName evidence="3">Tc1-like transposase DDE domain-containing protein</fullName>
    </recommendedName>
</protein>
<organism evidence="1 2">
    <name type="scientific">Myripristis murdjan</name>
    <name type="common">pinecone soldierfish</name>
    <dbReference type="NCBI Taxonomy" id="586833"/>
    <lineage>
        <taxon>Eukaryota</taxon>
        <taxon>Metazoa</taxon>
        <taxon>Chordata</taxon>
        <taxon>Craniata</taxon>
        <taxon>Vertebrata</taxon>
        <taxon>Euteleostomi</taxon>
        <taxon>Actinopterygii</taxon>
        <taxon>Neopterygii</taxon>
        <taxon>Teleostei</taxon>
        <taxon>Neoteleostei</taxon>
        <taxon>Acanthomorphata</taxon>
        <taxon>Holocentriformes</taxon>
        <taxon>Holocentridae</taxon>
        <taxon>Myripristis</taxon>
    </lineage>
</organism>
<accession>A0A667Z9F9</accession>
<evidence type="ECO:0008006" key="3">
    <source>
        <dbReference type="Google" id="ProtNLM"/>
    </source>
</evidence>
<dbReference type="Ensembl" id="ENSMMDT00005037762.1">
    <property type="protein sequence ID" value="ENSMMDP00005036967.1"/>
    <property type="gene ID" value="ENSMMDG00005017282.1"/>
</dbReference>
<proteinExistence type="predicted"/>
<dbReference type="Gene3D" id="3.30.420.10">
    <property type="entry name" value="Ribonuclease H-like superfamily/Ribonuclease H"/>
    <property type="match status" value="1"/>
</dbReference>
<sequence length="102" mass="11824">MLKRLQFAKEHIDWPQGKWRNILGTDESKTVLFGARGRRQFTVKHGGTSIMIWGCFSYYGVGPIYCIPGIMDQFEYIKILEEVMLNAEELKAKSSSIFQFIQ</sequence>
<keyword evidence="2" id="KW-1185">Reference proteome</keyword>
<dbReference type="InterPro" id="IPR036397">
    <property type="entry name" value="RNaseH_sf"/>
</dbReference>
<reference evidence="1" key="1">
    <citation type="submission" date="2019-06" db="EMBL/GenBank/DDBJ databases">
        <authorList>
            <consortium name="Wellcome Sanger Institute Data Sharing"/>
        </authorList>
    </citation>
    <scope>NUCLEOTIDE SEQUENCE [LARGE SCALE GENOMIC DNA]</scope>
</reference>
<dbReference type="Proteomes" id="UP000472263">
    <property type="component" value="Chromosome 14"/>
</dbReference>
<dbReference type="GO" id="GO:0003676">
    <property type="term" value="F:nucleic acid binding"/>
    <property type="evidence" value="ECO:0007669"/>
    <property type="project" value="InterPro"/>
</dbReference>
<evidence type="ECO:0000313" key="1">
    <source>
        <dbReference type="Ensembl" id="ENSMMDP00005036967.1"/>
    </source>
</evidence>
<dbReference type="InParanoid" id="A0A667Z9F9"/>
<name>A0A667Z9F9_9TELE</name>
<reference evidence="1" key="2">
    <citation type="submission" date="2025-08" db="UniProtKB">
        <authorList>
            <consortium name="Ensembl"/>
        </authorList>
    </citation>
    <scope>IDENTIFICATION</scope>
</reference>